<comment type="caution">
    <text evidence="2">The sequence shown here is derived from an EMBL/GenBank/DDBJ whole genome shotgun (WGS) entry which is preliminary data.</text>
</comment>
<sequence length="198" mass="21755">MGQKKKKKPSDPTDDSASTKTTSTTTSGFADKAYKNGMLRPLHSQPPTNLDDIRKRHAAPRATASPPESVYEGYANRVGKAGNEATVVVETSAKLLKEYDDKGYIRAFHRPFTNAPPNAGYNNGLSAPQPDFVEGLEKQEFRPFQVVDHVPGATLYQNDPFSLTLPQLAGEWKGPDGSMRVSRTAKRIRRSSHGLRAE</sequence>
<evidence type="ECO:0000313" key="2">
    <source>
        <dbReference type="EMBL" id="KAL1853637.1"/>
    </source>
</evidence>
<evidence type="ECO:0000313" key="3">
    <source>
        <dbReference type="Proteomes" id="UP001586593"/>
    </source>
</evidence>
<dbReference type="Proteomes" id="UP001586593">
    <property type="component" value="Unassembled WGS sequence"/>
</dbReference>
<feature type="compositionally biased region" description="Low complexity" evidence="1">
    <location>
        <begin position="15"/>
        <end position="27"/>
    </location>
</feature>
<dbReference type="EMBL" id="JAZHXJ010000693">
    <property type="protein sequence ID" value="KAL1853637.1"/>
    <property type="molecule type" value="Genomic_DNA"/>
</dbReference>
<reference evidence="2 3" key="1">
    <citation type="journal article" date="2024" name="Commun. Biol.">
        <title>Comparative genomic analysis of thermophilic fungi reveals convergent evolutionary adaptations and gene losses.</title>
        <authorList>
            <person name="Steindorff A.S."/>
            <person name="Aguilar-Pontes M.V."/>
            <person name="Robinson A.J."/>
            <person name="Andreopoulos B."/>
            <person name="LaButti K."/>
            <person name="Kuo A."/>
            <person name="Mondo S."/>
            <person name="Riley R."/>
            <person name="Otillar R."/>
            <person name="Haridas S."/>
            <person name="Lipzen A."/>
            <person name="Grimwood J."/>
            <person name="Schmutz J."/>
            <person name="Clum A."/>
            <person name="Reid I.D."/>
            <person name="Moisan M.C."/>
            <person name="Butler G."/>
            <person name="Nguyen T.T.M."/>
            <person name="Dewar K."/>
            <person name="Conant G."/>
            <person name="Drula E."/>
            <person name="Henrissat B."/>
            <person name="Hansel C."/>
            <person name="Singer S."/>
            <person name="Hutchinson M.I."/>
            <person name="de Vries R.P."/>
            <person name="Natvig D.O."/>
            <person name="Powell A.J."/>
            <person name="Tsang A."/>
            <person name="Grigoriev I.V."/>
        </authorList>
    </citation>
    <scope>NUCLEOTIDE SEQUENCE [LARGE SCALE GENOMIC DNA]</scope>
    <source>
        <strain evidence="2 3">ATCC 24622</strain>
    </source>
</reference>
<feature type="compositionally biased region" description="Basic residues" evidence="1">
    <location>
        <begin position="183"/>
        <end position="198"/>
    </location>
</feature>
<evidence type="ECO:0000256" key="1">
    <source>
        <dbReference type="SAM" id="MobiDB-lite"/>
    </source>
</evidence>
<proteinExistence type="predicted"/>
<name>A0ABR3W5L2_9PEZI</name>
<accession>A0ABR3W5L2</accession>
<gene>
    <name evidence="2" type="ORF">VTK73DRAFT_8917</name>
</gene>
<feature type="region of interest" description="Disordered" evidence="1">
    <location>
        <begin position="172"/>
        <end position="198"/>
    </location>
</feature>
<organism evidence="2 3">
    <name type="scientific">Phialemonium thermophilum</name>
    <dbReference type="NCBI Taxonomy" id="223376"/>
    <lineage>
        <taxon>Eukaryota</taxon>
        <taxon>Fungi</taxon>
        <taxon>Dikarya</taxon>
        <taxon>Ascomycota</taxon>
        <taxon>Pezizomycotina</taxon>
        <taxon>Sordariomycetes</taxon>
        <taxon>Sordariomycetidae</taxon>
        <taxon>Cephalothecales</taxon>
        <taxon>Cephalothecaceae</taxon>
        <taxon>Phialemonium</taxon>
    </lineage>
</organism>
<keyword evidence="3" id="KW-1185">Reference proteome</keyword>
<feature type="region of interest" description="Disordered" evidence="1">
    <location>
        <begin position="1"/>
        <end position="70"/>
    </location>
</feature>
<protein>
    <submittedName>
        <fullName evidence="2">Uncharacterized protein</fullName>
    </submittedName>
</protein>